<dbReference type="Proteomes" id="UP000887580">
    <property type="component" value="Unplaced"/>
</dbReference>
<proteinExistence type="predicted"/>
<organism evidence="1 2">
    <name type="scientific">Panagrolaimus sp. PS1159</name>
    <dbReference type="NCBI Taxonomy" id="55785"/>
    <lineage>
        <taxon>Eukaryota</taxon>
        <taxon>Metazoa</taxon>
        <taxon>Ecdysozoa</taxon>
        <taxon>Nematoda</taxon>
        <taxon>Chromadorea</taxon>
        <taxon>Rhabditida</taxon>
        <taxon>Tylenchina</taxon>
        <taxon>Panagrolaimomorpha</taxon>
        <taxon>Panagrolaimoidea</taxon>
        <taxon>Panagrolaimidae</taxon>
        <taxon>Panagrolaimus</taxon>
    </lineage>
</organism>
<name>A0AC35FZ27_9BILA</name>
<sequence length="195" mass="21935">MKKSTSILHFRTSKKMVFGSFLKLFRSVENPQTQIIEAAENSDKIRISSDPLYCPICFSVFGAAPVVLHCGHTFCVKCVRTLIQRAIYECPPMRTPEYECALCRSKVSANDKLCRNFIIEDILGTIDIAIDENANENEIIKAQGLLLKRSKEQLRESDEKLSILTSQLLIIQKRLYYALGAVGGLTALLLAKMFV</sequence>
<evidence type="ECO:0000313" key="2">
    <source>
        <dbReference type="WBParaSite" id="PS1159_v2.g22243.t1"/>
    </source>
</evidence>
<evidence type="ECO:0000313" key="1">
    <source>
        <dbReference type="Proteomes" id="UP000887580"/>
    </source>
</evidence>
<reference evidence="2" key="1">
    <citation type="submission" date="2022-11" db="UniProtKB">
        <authorList>
            <consortium name="WormBaseParasite"/>
        </authorList>
    </citation>
    <scope>IDENTIFICATION</scope>
</reference>
<accession>A0AC35FZ27</accession>
<dbReference type="WBParaSite" id="PS1159_v2.g22243.t1">
    <property type="protein sequence ID" value="PS1159_v2.g22243.t1"/>
    <property type="gene ID" value="PS1159_v2.g22243"/>
</dbReference>
<protein>
    <submittedName>
        <fullName evidence="2">RING-type domain-containing protein</fullName>
    </submittedName>
</protein>